<dbReference type="RefSeq" id="WP_154426903.1">
    <property type="nucleotide sequence ID" value="NZ_VUNN01000035.1"/>
</dbReference>
<keyword evidence="2" id="KW-1185">Reference proteome</keyword>
<name>A0A7X2PF98_9SPIO</name>
<reference evidence="1 2" key="1">
    <citation type="submission" date="2019-08" db="EMBL/GenBank/DDBJ databases">
        <title>In-depth cultivation of the pig gut microbiome towards novel bacterial diversity and tailored functional studies.</title>
        <authorList>
            <person name="Wylensek D."/>
            <person name="Hitch T.C.A."/>
            <person name="Clavel T."/>
        </authorList>
    </citation>
    <scope>NUCLEOTIDE SEQUENCE [LARGE SCALE GENOMIC DNA]</scope>
    <source>
        <strain evidence="1 2">NM-380-WT-3C1</strain>
    </source>
</reference>
<dbReference type="Proteomes" id="UP000460549">
    <property type="component" value="Unassembled WGS sequence"/>
</dbReference>
<evidence type="ECO:0000313" key="1">
    <source>
        <dbReference type="EMBL" id="MSU07285.1"/>
    </source>
</evidence>
<gene>
    <name evidence="1" type="ORF">FYJ80_11025</name>
</gene>
<dbReference type="AlphaFoldDB" id="A0A7X2PF98"/>
<accession>A0A7X2PF98</accession>
<proteinExistence type="predicted"/>
<organism evidence="1 2">
    <name type="scientific">Bullifex porci</name>
    <dbReference type="NCBI Taxonomy" id="2606638"/>
    <lineage>
        <taxon>Bacteria</taxon>
        <taxon>Pseudomonadati</taxon>
        <taxon>Spirochaetota</taxon>
        <taxon>Spirochaetia</taxon>
        <taxon>Spirochaetales</taxon>
        <taxon>Spirochaetaceae</taxon>
        <taxon>Bullifex</taxon>
    </lineage>
</organism>
<dbReference type="EMBL" id="VUNN01000035">
    <property type="protein sequence ID" value="MSU07285.1"/>
    <property type="molecule type" value="Genomic_DNA"/>
</dbReference>
<protein>
    <submittedName>
        <fullName evidence="1">Uncharacterized protein</fullName>
    </submittedName>
</protein>
<sequence length="151" mass="16121">MNEQKQKQKQEQLQKVLQEHPELNDRLKAITADNQTEMIEKMIELLKEYGVELTEADLQIPQGELDDDELNAVTGGGGCGCSVAGYGAGDGLKCVCFLGGTGSLRERKKATTFLPRHSALGLLAEDLLENNWNKGGCVCVAAGAGATNLGS</sequence>
<comment type="caution">
    <text evidence="1">The sequence shown here is derived from an EMBL/GenBank/DDBJ whole genome shotgun (WGS) entry which is preliminary data.</text>
</comment>
<evidence type="ECO:0000313" key="2">
    <source>
        <dbReference type="Proteomes" id="UP000460549"/>
    </source>
</evidence>